<evidence type="ECO:0000313" key="4">
    <source>
        <dbReference type="EMBL" id="JAP84804.1"/>
    </source>
</evidence>
<feature type="signal peptide" evidence="3">
    <location>
        <begin position="1"/>
        <end position="21"/>
    </location>
</feature>
<evidence type="ECO:0000256" key="3">
    <source>
        <dbReference type="SAM" id="SignalP"/>
    </source>
</evidence>
<evidence type="ECO:0000256" key="1">
    <source>
        <dbReference type="SAM" id="MobiDB-lite"/>
    </source>
</evidence>
<keyword evidence="2" id="KW-0812">Transmembrane</keyword>
<sequence length="269" mass="28082">MAAATWPGTSLLLCCLLVTQAAVVLGRAIGAAEAPSADGNGVGLEGAPADSGSSHPAAKIGDEELGSKHSSQSKPSRTAGIADVSTPIDSTAGKEAQLLDDLQSAEESENHHATVAEEDGNSFKKVFWILVGTLQALFKALKGHPLRPAIHEEIVVGNVQDAAPPAQSRTDDPNEGDVQKRDDGGDSASDGLTPNRSSAIKEKGLCLLNPTTCVLFGVMLMIMVYSALQIFGNLRDIITSYLSRKPMAPAGPKLFRRSSLVVNVYAAEP</sequence>
<evidence type="ECO:0000256" key="2">
    <source>
        <dbReference type="SAM" id="Phobius"/>
    </source>
</evidence>
<accession>A0A131Z052</accession>
<feature type="chain" id="PRO_5007286362" description="Transmembrane protein" evidence="3">
    <location>
        <begin position="22"/>
        <end position="269"/>
    </location>
</feature>
<dbReference type="EMBL" id="GEDV01003753">
    <property type="protein sequence ID" value="JAP84804.1"/>
    <property type="molecule type" value="Transcribed_RNA"/>
</dbReference>
<proteinExistence type="predicted"/>
<feature type="region of interest" description="Disordered" evidence="1">
    <location>
        <begin position="35"/>
        <end position="92"/>
    </location>
</feature>
<keyword evidence="2" id="KW-1133">Transmembrane helix</keyword>
<reference evidence="4" key="1">
    <citation type="journal article" date="2016" name="Ticks Tick Borne Dis.">
        <title>De novo assembly and annotation of the salivary gland transcriptome of Rhipicephalus appendiculatus male and female ticks during blood feeding.</title>
        <authorList>
            <person name="de Castro M.H."/>
            <person name="de Klerk D."/>
            <person name="Pienaar R."/>
            <person name="Latif A.A."/>
            <person name="Rees D.J."/>
            <person name="Mans B.J."/>
        </authorList>
    </citation>
    <scope>NUCLEOTIDE SEQUENCE</scope>
    <source>
        <tissue evidence="4">Salivary glands</tissue>
    </source>
</reference>
<feature type="region of interest" description="Disordered" evidence="1">
    <location>
        <begin position="163"/>
        <end position="196"/>
    </location>
</feature>
<organism evidence="4">
    <name type="scientific">Rhipicephalus appendiculatus</name>
    <name type="common">Brown ear tick</name>
    <dbReference type="NCBI Taxonomy" id="34631"/>
    <lineage>
        <taxon>Eukaryota</taxon>
        <taxon>Metazoa</taxon>
        <taxon>Ecdysozoa</taxon>
        <taxon>Arthropoda</taxon>
        <taxon>Chelicerata</taxon>
        <taxon>Arachnida</taxon>
        <taxon>Acari</taxon>
        <taxon>Parasitiformes</taxon>
        <taxon>Ixodida</taxon>
        <taxon>Ixodoidea</taxon>
        <taxon>Ixodidae</taxon>
        <taxon>Rhipicephalinae</taxon>
        <taxon>Rhipicephalus</taxon>
        <taxon>Rhipicephalus</taxon>
    </lineage>
</organism>
<evidence type="ECO:0008006" key="5">
    <source>
        <dbReference type="Google" id="ProtNLM"/>
    </source>
</evidence>
<protein>
    <recommendedName>
        <fullName evidence="5">Transmembrane protein</fullName>
    </recommendedName>
</protein>
<feature type="compositionally biased region" description="Basic and acidic residues" evidence="1">
    <location>
        <begin position="169"/>
        <end position="184"/>
    </location>
</feature>
<name>A0A131Z052_RHIAP</name>
<dbReference type="AlphaFoldDB" id="A0A131Z052"/>
<keyword evidence="2" id="KW-0472">Membrane</keyword>
<feature type="transmembrane region" description="Helical" evidence="2">
    <location>
        <begin position="214"/>
        <end position="234"/>
    </location>
</feature>
<keyword evidence="3" id="KW-0732">Signal</keyword>